<organism evidence="2 3">
    <name type="scientific">Chitinimonas taiwanensis DSM 18899</name>
    <dbReference type="NCBI Taxonomy" id="1121279"/>
    <lineage>
        <taxon>Bacteria</taxon>
        <taxon>Pseudomonadati</taxon>
        <taxon>Pseudomonadota</taxon>
        <taxon>Betaproteobacteria</taxon>
        <taxon>Neisseriales</taxon>
        <taxon>Chitinibacteraceae</taxon>
        <taxon>Chitinimonas</taxon>
    </lineage>
</organism>
<gene>
    <name evidence="2" type="ORF">SAMN02745887_00534</name>
</gene>
<dbReference type="OrthoDB" id="4762221at2"/>
<dbReference type="AlphaFoldDB" id="A0A1K2H7I4"/>
<feature type="transmembrane region" description="Helical" evidence="1">
    <location>
        <begin position="145"/>
        <end position="164"/>
    </location>
</feature>
<evidence type="ECO:0000256" key="1">
    <source>
        <dbReference type="SAM" id="Phobius"/>
    </source>
</evidence>
<accession>A0A1K2H7I4</accession>
<name>A0A1K2H7I4_9NEIS</name>
<keyword evidence="1" id="KW-0812">Transmembrane</keyword>
<keyword evidence="3" id="KW-1185">Reference proteome</keyword>
<keyword evidence="1" id="KW-1133">Transmembrane helix</keyword>
<dbReference type="STRING" id="1121279.SAMN02745887_00534"/>
<dbReference type="EMBL" id="FPKR01000002">
    <property type="protein sequence ID" value="SFZ72109.1"/>
    <property type="molecule type" value="Genomic_DNA"/>
</dbReference>
<sequence>MHKSTALLVGKLILTMPVAYALLYPLLLPPVRGGVFKELALLGPWGSLVVAALFLGLVVLYCRDLARALSLVQAGARAATPRSVWLMLVIPYNFVEDFFIVANVARSLRQEAQSNPALHGIRDFGMLSGLAWCSAQIVSLLPNEIGSLAGVVALPFWIVHWRYIRRVNRLLATPALNAQASGAAHPIDRPL</sequence>
<protein>
    <submittedName>
        <fullName evidence="2">Uncharacterized protein</fullName>
    </submittedName>
</protein>
<reference evidence="2 3" key="1">
    <citation type="submission" date="2016-11" db="EMBL/GenBank/DDBJ databases">
        <authorList>
            <person name="Jaros S."/>
            <person name="Januszkiewicz K."/>
            <person name="Wedrychowicz H."/>
        </authorList>
    </citation>
    <scope>NUCLEOTIDE SEQUENCE [LARGE SCALE GENOMIC DNA]</scope>
    <source>
        <strain evidence="2 3">DSM 18899</strain>
    </source>
</reference>
<keyword evidence="1" id="KW-0472">Membrane</keyword>
<feature type="transmembrane region" description="Helical" evidence="1">
    <location>
        <begin position="45"/>
        <end position="62"/>
    </location>
</feature>
<evidence type="ECO:0000313" key="3">
    <source>
        <dbReference type="Proteomes" id="UP000186513"/>
    </source>
</evidence>
<proteinExistence type="predicted"/>
<evidence type="ECO:0000313" key="2">
    <source>
        <dbReference type="EMBL" id="SFZ72109.1"/>
    </source>
</evidence>
<dbReference type="Proteomes" id="UP000186513">
    <property type="component" value="Unassembled WGS sequence"/>
</dbReference>
<dbReference type="RefSeq" id="WP_072427084.1">
    <property type="nucleotide sequence ID" value="NZ_FPKR01000002.1"/>
</dbReference>
<feature type="transmembrane region" description="Helical" evidence="1">
    <location>
        <begin position="83"/>
        <end position="105"/>
    </location>
</feature>